<gene>
    <name evidence="1" type="ordered locus">Bamb_3325</name>
</gene>
<proteinExistence type="predicted"/>
<dbReference type="GeneID" id="93086334"/>
<keyword evidence="2" id="KW-1185">Reference proteome</keyword>
<dbReference type="eggNOG" id="COG1831">
    <property type="taxonomic scope" value="Bacteria"/>
</dbReference>
<sequence length="348" mass="38337">MKYRGVVYDVGLRFTADNPYSVDRFDPELVSYDINAIATALHANAIRIEGEEIERLVTASRIAHAAGLSIFFNPWKMNVPIAELPAYFAQAARAAEQLRGEGADIVFVAGCEMSLFNEGILEGSTVMERVKGVIGLGAAAKSGDGELLRAKATLLNDTLDKIVAVVRGAFNGRVTYSAGMWEMVDWRAFDIVGIDHYRSNESAKEYVGALDRYRLDKPLVVMEVGCCAYEGAGKLGAGGFMRLQGTNPDGTGIFMDGIIPTRSEQEQAAYVEEQLELLNEAGIDGVFIYVFSFPSYRYREGARDLDMMSFSLVKTYPDDQSESGQMPPWEPKEAFHRIARIYKKLAAG</sequence>
<dbReference type="KEGG" id="bam:Bamb_3325"/>
<dbReference type="InterPro" id="IPR017853">
    <property type="entry name" value="GH"/>
</dbReference>
<name>Q0BAE3_BURCM</name>
<dbReference type="AlphaFoldDB" id="Q0BAE3"/>
<dbReference type="RefSeq" id="WP_011658363.1">
    <property type="nucleotide sequence ID" value="NC_008391.1"/>
</dbReference>
<dbReference type="PATRIC" id="fig|339670.21.peg.3533"/>
<protein>
    <recommendedName>
        <fullName evidence="3">Abortive infection protein</fullName>
    </recommendedName>
</protein>
<dbReference type="SUPFAM" id="SSF51445">
    <property type="entry name" value="(Trans)glycosidases"/>
    <property type="match status" value="1"/>
</dbReference>
<dbReference type="EMBL" id="CP000441">
    <property type="protein sequence ID" value="ABI88880.1"/>
    <property type="molecule type" value="Genomic_DNA"/>
</dbReference>
<evidence type="ECO:0008006" key="3">
    <source>
        <dbReference type="Google" id="ProtNLM"/>
    </source>
</evidence>
<evidence type="ECO:0000313" key="2">
    <source>
        <dbReference type="Proteomes" id="UP000000662"/>
    </source>
</evidence>
<dbReference type="Proteomes" id="UP000000662">
    <property type="component" value="Chromosome 2"/>
</dbReference>
<dbReference type="Gene3D" id="3.20.20.80">
    <property type="entry name" value="Glycosidases"/>
    <property type="match status" value="1"/>
</dbReference>
<accession>Q0BAE3</accession>
<reference evidence="1" key="1">
    <citation type="submission" date="2006-08" db="EMBL/GenBank/DDBJ databases">
        <title>Complete sequence of Chromosome 2 of Burkholderia cepacia AMMD.</title>
        <authorList>
            <consortium name="US DOE Joint Genome Institute"/>
            <person name="Copeland A."/>
            <person name="Lucas S."/>
            <person name="Lapidus A."/>
            <person name="Barry K."/>
            <person name="Detter J.C."/>
            <person name="Glavina del Rio T."/>
            <person name="Hammon N."/>
            <person name="Israni S."/>
            <person name="Pitluck S."/>
            <person name="Bruce D."/>
            <person name="Chain P."/>
            <person name="Malfatti S."/>
            <person name="Shin M."/>
            <person name="Vergez L."/>
            <person name="Schmutz J."/>
            <person name="Larimer F."/>
            <person name="Land M."/>
            <person name="Hauser L."/>
            <person name="Kyrpides N."/>
            <person name="Kim E."/>
            <person name="Parke J."/>
            <person name="Coenye T."/>
            <person name="Konstantinidis K."/>
            <person name="Ramette A."/>
            <person name="Tiedje J."/>
            <person name="Richardson P."/>
        </authorList>
    </citation>
    <scope>NUCLEOTIDE SEQUENCE</scope>
    <source>
        <strain evidence="1">AMMD</strain>
    </source>
</reference>
<evidence type="ECO:0000313" key="1">
    <source>
        <dbReference type="EMBL" id="ABI88880.1"/>
    </source>
</evidence>
<organism evidence="1 2">
    <name type="scientific">Burkholderia ambifaria (strain ATCC BAA-244 / DSM 16087 / CCUG 44356 / LMG 19182 / AMMD)</name>
    <name type="common">Burkholderia cepacia (strain AMMD)</name>
    <dbReference type="NCBI Taxonomy" id="339670"/>
    <lineage>
        <taxon>Bacteria</taxon>
        <taxon>Pseudomonadati</taxon>
        <taxon>Pseudomonadota</taxon>
        <taxon>Betaproteobacteria</taxon>
        <taxon>Burkholderiales</taxon>
        <taxon>Burkholderiaceae</taxon>
        <taxon>Burkholderia</taxon>
        <taxon>Burkholderia cepacia complex</taxon>
    </lineage>
</organism>